<dbReference type="Gene3D" id="3.90.320.10">
    <property type="match status" value="1"/>
</dbReference>
<protein>
    <submittedName>
        <fullName evidence="2">PD-(D/E)XK nuclease superfamily</fullName>
    </submittedName>
</protein>
<name>A0A6J5MTA9_9CAUD</name>
<evidence type="ECO:0000313" key="2">
    <source>
        <dbReference type="EMBL" id="CAB4149067.1"/>
    </source>
</evidence>
<dbReference type="InterPro" id="IPR038726">
    <property type="entry name" value="PDDEXK_AddAB-type"/>
</dbReference>
<evidence type="ECO:0000259" key="1">
    <source>
        <dbReference type="Pfam" id="PF12705"/>
    </source>
</evidence>
<gene>
    <name evidence="2" type="ORF">UFOVP536_42</name>
</gene>
<feature type="domain" description="PD-(D/E)XK endonuclease-like" evidence="1">
    <location>
        <begin position="65"/>
        <end position="226"/>
    </location>
</feature>
<dbReference type="Pfam" id="PF12705">
    <property type="entry name" value="PDDEXK_1"/>
    <property type="match status" value="1"/>
</dbReference>
<organism evidence="2">
    <name type="scientific">uncultured Caudovirales phage</name>
    <dbReference type="NCBI Taxonomy" id="2100421"/>
    <lineage>
        <taxon>Viruses</taxon>
        <taxon>Duplodnaviria</taxon>
        <taxon>Heunggongvirae</taxon>
        <taxon>Uroviricota</taxon>
        <taxon>Caudoviricetes</taxon>
        <taxon>Peduoviridae</taxon>
        <taxon>Maltschvirus</taxon>
        <taxon>Maltschvirus maltsch</taxon>
    </lineage>
</organism>
<dbReference type="InterPro" id="IPR011604">
    <property type="entry name" value="PDDEXK-like_dom_sf"/>
</dbReference>
<accession>A0A6J5MTA9</accession>
<sequence>MSEYSKDLAVSLLTAKTERDHQKLIGPSQIPDPCARHVASALLGGEPAPQKYWLGAVIGTAIHGLLEQRMEGREEFIVEKKVFINTLEGYGDIHGKADLVIPGEKLLIDWKTTSRKKIRELQNFVHQVGRATDAHSEYTVRKYYGQVQLYMYGLNKAGIEIDRAELCFVSRDGTSENDIWSFPIEYSEEFAVKVWDRLESIWTRLQNGETPSQFDSDPECFSCKMEELA</sequence>
<reference evidence="2" key="1">
    <citation type="submission" date="2020-04" db="EMBL/GenBank/DDBJ databases">
        <authorList>
            <person name="Chiriac C."/>
            <person name="Salcher M."/>
            <person name="Ghai R."/>
            <person name="Kavagutti S V."/>
        </authorList>
    </citation>
    <scope>NUCLEOTIDE SEQUENCE</scope>
</reference>
<proteinExistence type="predicted"/>
<dbReference type="EMBL" id="LR796499">
    <property type="protein sequence ID" value="CAB4149067.1"/>
    <property type="molecule type" value="Genomic_DNA"/>
</dbReference>